<dbReference type="EMBL" id="VLLN01000002">
    <property type="protein sequence ID" value="TWJ33090.1"/>
    <property type="molecule type" value="Genomic_DNA"/>
</dbReference>
<reference evidence="2 3" key="1">
    <citation type="submission" date="2019-07" db="EMBL/GenBank/DDBJ databases">
        <title>Genomic Encyclopedia of Archaeal and Bacterial Type Strains, Phase II (KMG-II): from individual species to whole genera.</title>
        <authorList>
            <person name="Goeker M."/>
        </authorList>
    </citation>
    <scope>NUCLEOTIDE SEQUENCE [LARGE SCALE GENOMIC DNA]</scope>
    <source>
        <strain evidence="2 3">ATCC BAA-1139</strain>
    </source>
</reference>
<dbReference type="InterPro" id="IPR052164">
    <property type="entry name" value="Anthracycline_SecMetBiosynth"/>
</dbReference>
<sequence>MAVQLKNVVVFVRDLAAAKVFYLERLKLPLAQESQMMMEFFPGGGTTFGVALAVHEAAFPLVGRHTGVTLRVDDIEGLCRELEASGVKFAEPPERSPWGTMAVVEDPDGNQVALVDR</sequence>
<accession>A0A562WSD8</accession>
<dbReference type="InterPro" id="IPR004360">
    <property type="entry name" value="Glyas_Fos-R_dOase_dom"/>
</dbReference>
<comment type="caution">
    <text evidence="2">The sequence shown here is derived from an EMBL/GenBank/DDBJ whole genome shotgun (WGS) entry which is preliminary data.</text>
</comment>
<organism evidence="2 3">
    <name type="scientific">Geobacter argillaceus</name>
    <dbReference type="NCBI Taxonomy" id="345631"/>
    <lineage>
        <taxon>Bacteria</taxon>
        <taxon>Pseudomonadati</taxon>
        <taxon>Thermodesulfobacteriota</taxon>
        <taxon>Desulfuromonadia</taxon>
        <taxon>Geobacterales</taxon>
        <taxon>Geobacteraceae</taxon>
        <taxon>Geobacter</taxon>
    </lineage>
</organism>
<dbReference type="PANTHER" id="PTHR33993:SF2">
    <property type="entry name" value="VOC DOMAIN-CONTAINING PROTEIN"/>
    <property type="match status" value="1"/>
</dbReference>
<name>A0A562WSD8_9BACT</name>
<dbReference type="PROSITE" id="PS51819">
    <property type="entry name" value="VOC"/>
    <property type="match status" value="1"/>
</dbReference>
<dbReference type="Gene3D" id="3.10.180.10">
    <property type="entry name" value="2,3-Dihydroxybiphenyl 1,2-Dioxygenase, domain 1"/>
    <property type="match status" value="1"/>
</dbReference>
<dbReference type="GO" id="GO:0016829">
    <property type="term" value="F:lyase activity"/>
    <property type="evidence" value="ECO:0007669"/>
    <property type="project" value="UniProtKB-KW"/>
</dbReference>
<dbReference type="Pfam" id="PF00903">
    <property type="entry name" value="Glyoxalase"/>
    <property type="match status" value="1"/>
</dbReference>
<dbReference type="RefSeq" id="WP_145017762.1">
    <property type="nucleotide sequence ID" value="NZ_VLLN01000002.1"/>
</dbReference>
<dbReference type="Proteomes" id="UP000319449">
    <property type="component" value="Unassembled WGS sequence"/>
</dbReference>
<dbReference type="InterPro" id="IPR029068">
    <property type="entry name" value="Glyas_Bleomycin-R_OHBP_Dase"/>
</dbReference>
<evidence type="ECO:0000259" key="1">
    <source>
        <dbReference type="PROSITE" id="PS51819"/>
    </source>
</evidence>
<dbReference type="InterPro" id="IPR037523">
    <property type="entry name" value="VOC_core"/>
</dbReference>
<keyword evidence="2" id="KW-0456">Lyase</keyword>
<gene>
    <name evidence="2" type="ORF">JN12_00503</name>
</gene>
<feature type="domain" description="VOC" evidence="1">
    <location>
        <begin position="4"/>
        <end position="117"/>
    </location>
</feature>
<dbReference type="PANTHER" id="PTHR33993">
    <property type="entry name" value="GLYOXALASE-RELATED"/>
    <property type="match status" value="1"/>
</dbReference>
<proteinExistence type="predicted"/>
<protein>
    <submittedName>
        <fullName evidence="2">Putative enzyme related to lactoylglutathione lyase</fullName>
    </submittedName>
</protein>
<dbReference type="SUPFAM" id="SSF54593">
    <property type="entry name" value="Glyoxalase/Bleomycin resistance protein/Dihydroxybiphenyl dioxygenase"/>
    <property type="match status" value="1"/>
</dbReference>
<evidence type="ECO:0000313" key="2">
    <source>
        <dbReference type="EMBL" id="TWJ33090.1"/>
    </source>
</evidence>
<keyword evidence="3" id="KW-1185">Reference proteome</keyword>
<dbReference type="AlphaFoldDB" id="A0A562WSD8"/>
<dbReference type="OrthoDB" id="9796521at2"/>
<evidence type="ECO:0000313" key="3">
    <source>
        <dbReference type="Proteomes" id="UP000319449"/>
    </source>
</evidence>